<keyword evidence="5 6" id="KW-0472">Membrane</keyword>
<evidence type="ECO:0000256" key="5">
    <source>
        <dbReference type="ARBA" id="ARBA00023136"/>
    </source>
</evidence>
<reference evidence="8" key="2">
    <citation type="submission" date="2020-10" db="EMBL/GenBank/DDBJ databases">
        <authorList>
            <person name="Scholz U."/>
            <person name="Mascher M."/>
            <person name="Fiebig A."/>
        </authorList>
    </citation>
    <scope>NUCLEOTIDE SEQUENCE [LARGE SCALE GENOMIC DNA]</scope>
    <source>
        <strain evidence="8">cv. Morex</strain>
    </source>
</reference>
<accession>A0A8I6XHB9</accession>
<feature type="transmembrane region" description="Helical" evidence="6">
    <location>
        <begin position="302"/>
        <end position="329"/>
    </location>
</feature>
<dbReference type="Gramene" id="HORVU.MOREX.r2.2HG0126680.1">
    <property type="protein sequence ID" value="HORVU.MOREX.r2.2HG0126680.1"/>
    <property type="gene ID" value="HORVU.MOREX.r2.2HG0126680"/>
</dbReference>
<dbReference type="GO" id="GO:0009617">
    <property type="term" value="P:response to bacterium"/>
    <property type="evidence" value="ECO:0007669"/>
    <property type="project" value="InterPro"/>
</dbReference>
<evidence type="ECO:0000259" key="7">
    <source>
        <dbReference type="PROSITE" id="PS50845"/>
    </source>
</evidence>
<dbReference type="AlphaFoldDB" id="A0A8I6XHB9"/>
<evidence type="ECO:0000256" key="4">
    <source>
        <dbReference type="ARBA" id="ARBA00022989"/>
    </source>
</evidence>
<comment type="subcellular location">
    <subcellularLocation>
        <location evidence="1 6">Endoplasmic reticulum membrane</location>
        <topology evidence="1 6">Multi-pass membrane protein</topology>
    </subcellularLocation>
</comment>
<dbReference type="SMR" id="A0A8I6XHB9"/>
<dbReference type="PANTHER" id="PTHR10994:SF93">
    <property type="entry name" value="RETICULON-LIKE PROTEIN"/>
    <property type="match status" value="1"/>
</dbReference>
<keyword evidence="3 6" id="KW-0256">Endoplasmic reticulum</keyword>
<dbReference type="InterPro" id="IPR045064">
    <property type="entry name" value="Reticulon-like"/>
</dbReference>
<evidence type="ECO:0000256" key="6">
    <source>
        <dbReference type="RuleBase" id="RU363132"/>
    </source>
</evidence>
<sequence>MLWCLVTVGSIKHDHKPENFEANFRGRNLQATTWRQTQFTLIALMWPWPTAQLRASPLAHLSLSFNKLVALKNSSSPSLSQKRKKRIPLLLLTFPNFPLLSDWYPSNACFVGSVRRKINSFSCLLIPLLLVCGTMPEHSENATENMMSGIMDAIADKLPKQKSVRFDIDDQGSISGQAKKLFGGHKSVHHILGGGKSADVLLWRNKKISSSVLAVATAAWVFFEWLGYHLLTIVSFVLVFGMVIQFGWSSFAGMLNGSPSNVPRVELPEELFANIGAAVGAQVNNFLGSLQDVSSGRDLKQFLMVIAGFVVTAFIGSWFSLITVIYIGFVCAHTLPVFYERYHDQVDEVLYNMLGLVGSQYQKLDKGVLSKIPKGNLKFRKSQ</sequence>
<reference evidence="8" key="3">
    <citation type="submission" date="2022-01" db="UniProtKB">
        <authorList>
            <consortium name="EnsemblPlants"/>
        </authorList>
    </citation>
    <scope>IDENTIFICATION</scope>
    <source>
        <strain evidence="8">subsp. vulgare</strain>
    </source>
</reference>
<keyword evidence="9" id="KW-1185">Reference proteome</keyword>
<evidence type="ECO:0000256" key="2">
    <source>
        <dbReference type="ARBA" id="ARBA00022692"/>
    </source>
</evidence>
<gene>
    <name evidence="8" type="primary">LOC123426289</name>
</gene>
<dbReference type="PROSITE" id="PS50845">
    <property type="entry name" value="RETICULON"/>
    <property type="match status" value="1"/>
</dbReference>
<evidence type="ECO:0000256" key="3">
    <source>
        <dbReference type="ARBA" id="ARBA00022824"/>
    </source>
</evidence>
<evidence type="ECO:0000256" key="1">
    <source>
        <dbReference type="ARBA" id="ARBA00004477"/>
    </source>
</evidence>
<organism evidence="8 9">
    <name type="scientific">Hordeum vulgare subsp. vulgare</name>
    <name type="common">Domesticated barley</name>
    <dbReference type="NCBI Taxonomy" id="112509"/>
    <lineage>
        <taxon>Eukaryota</taxon>
        <taxon>Viridiplantae</taxon>
        <taxon>Streptophyta</taxon>
        <taxon>Embryophyta</taxon>
        <taxon>Tracheophyta</taxon>
        <taxon>Spermatophyta</taxon>
        <taxon>Magnoliopsida</taxon>
        <taxon>Liliopsida</taxon>
        <taxon>Poales</taxon>
        <taxon>Poaceae</taxon>
        <taxon>BOP clade</taxon>
        <taxon>Pooideae</taxon>
        <taxon>Triticodae</taxon>
        <taxon>Triticeae</taxon>
        <taxon>Hordeinae</taxon>
        <taxon>Hordeum</taxon>
    </lineage>
</organism>
<dbReference type="InterPro" id="IPR003388">
    <property type="entry name" value="Reticulon"/>
</dbReference>
<dbReference type="Gramene" id="HORVU.MOREX.r3.2HG0153850.1">
    <property type="protein sequence ID" value="HORVU.MOREX.r3.2HG0153850.1"/>
    <property type="gene ID" value="HORVU.MOREX.r3.2HG0153850"/>
</dbReference>
<evidence type="ECO:0000313" key="8">
    <source>
        <dbReference type="EnsemblPlants" id="HORVU.MOREX.r3.2HG0153850.1"/>
    </source>
</evidence>
<keyword evidence="2 6" id="KW-0812">Transmembrane</keyword>
<evidence type="ECO:0000313" key="9">
    <source>
        <dbReference type="Proteomes" id="UP000011116"/>
    </source>
</evidence>
<dbReference type="Pfam" id="PF02453">
    <property type="entry name" value="Reticulon"/>
    <property type="match status" value="1"/>
</dbReference>
<dbReference type="EnsemblPlants" id="HORVU.MOREX.r3.2HG0153850.1">
    <property type="protein sequence ID" value="HORVU.MOREX.r3.2HG0153850.1"/>
    <property type="gene ID" value="HORVU.MOREX.r3.2HG0153850"/>
</dbReference>
<dbReference type="Proteomes" id="UP000011116">
    <property type="component" value="Chromosome 2H"/>
</dbReference>
<dbReference type="PANTHER" id="PTHR10994">
    <property type="entry name" value="RETICULON"/>
    <property type="match status" value="1"/>
</dbReference>
<dbReference type="RefSeq" id="XP_044966026.1">
    <property type="nucleotide sequence ID" value="XM_045110091.1"/>
</dbReference>
<reference evidence="9" key="1">
    <citation type="journal article" date="2012" name="Nature">
        <title>A physical, genetic and functional sequence assembly of the barley genome.</title>
        <authorList>
            <consortium name="The International Barley Genome Sequencing Consortium"/>
            <person name="Mayer K.F."/>
            <person name="Waugh R."/>
            <person name="Brown J.W."/>
            <person name="Schulman A."/>
            <person name="Langridge P."/>
            <person name="Platzer M."/>
            <person name="Fincher G.B."/>
            <person name="Muehlbauer G.J."/>
            <person name="Sato K."/>
            <person name="Close T.J."/>
            <person name="Wise R.P."/>
            <person name="Stein N."/>
        </authorList>
    </citation>
    <scope>NUCLEOTIDE SEQUENCE [LARGE SCALE GENOMIC DNA]</scope>
    <source>
        <strain evidence="9">cv. Morex</strain>
    </source>
</reference>
<dbReference type="GeneID" id="123426289"/>
<feature type="domain" description="Reticulon" evidence="7">
    <location>
        <begin position="197"/>
        <end position="383"/>
    </location>
</feature>
<dbReference type="GO" id="GO:0005789">
    <property type="term" value="C:endoplasmic reticulum membrane"/>
    <property type="evidence" value="ECO:0007669"/>
    <property type="project" value="UniProtKB-SubCell"/>
</dbReference>
<name>A0A8I6XHB9_HORVV</name>
<protein>
    <recommendedName>
        <fullName evidence="6">Reticulon-like protein</fullName>
    </recommendedName>
</protein>
<feature type="transmembrane region" description="Helical" evidence="6">
    <location>
        <begin position="233"/>
        <end position="251"/>
    </location>
</feature>
<proteinExistence type="predicted"/>
<keyword evidence="4 6" id="KW-1133">Transmembrane helix</keyword>